<keyword evidence="2" id="KW-0472">Membrane</keyword>
<gene>
    <name evidence="3" type="ORF">QR98_0086360</name>
</gene>
<evidence type="ECO:0000256" key="2">
    <source>
        <dbReference type="SAM" id="Phobius"/>
    </source>
</evidence>
<feature type="compositionally biased region" description="Acidic residues" evidence="1">
    <location>
        <begin position="44"/>
        <end position="56"/>
    </location>
</feature>
<evidence type="ECO:0000313" key="4">
    <source>
        <dbReference type="Proteomes" id="UP000616769"/>
    </source>
</evidence>
<dbReference type="EMBL" id="JXLN01014499">
    <property type="protein sequence ID" value="KPM10087.1"/>
    <property type="molecule type" value="Genomic_DNA"/>
</dbReference>
<comment type="caution">
    <text evidence="3">The sequence shown here is derived from an EMBL/GenBank/DDBJ whole genome shotgun (WGS) entry which is preliminary data.</text>
</comment>
<feature type="non-terminal residue" evidence="3">
    <location>
        <position position="1"/>
    </location>
</feature>
<feature type="compositionally biased region" description="Basic and acidic residues" evidence="1">
    <location>
        <begin position="64"/>
        <end position="73"/>
    </location>
</feature>
<proteinExistence type="predicted"/>
<accession>A0A132AGN5</accession>
<dbReference type="VEuPathDB" id="VectorBase:SSCA009523"/>
<sequence>EVCLSEIESVSSSSSPSFGFIIIIIIFSVLTLCDNYRCEKCLFDDDDDDGGGDGDGDGGVGWKGSKEEHSTRD</sequence>
<reference evidence="3 4" key="1">
    <citation type="journal article" date="2015" name="Parasit. Vectors">
        <title>Draft genome of the scabies mite.</title>
        <authorList>
            <person name="Rider S.D.Jr."/>
            <person name="Morgan M.S."/>
            <person name="Arlian L.G."/>
        </authorList>
    </citation>
    <scope>NUCLEOTIDE SEQUENCE [LARGE SCALE GENOMIC DNA]</scope>
    <source>
        <strain evidence="3">Arlian Lab</strain>
    </source>
</reference>
<protein>
    <submittedName>
        <fullName evidence="3">Uncharacterized protein</fullName>
    </submittedName>
</protein>
<evidence type="ECO:0000313" key="3">
    <source>
        <dbReference type="EMBL" id="KPM10087.1"/>
    </source>
</evidence>
<keyword evidence="2" id="KW-1133">Transmembrane helix</keyword>
<evidence type="ECO:0000256" key="1">
    <source>
        <dbReference type="SAM" id="MobiDB-lite"/>
    </source>
</evidence>
<dbReference type="Proteomes" id="UP000616769">
    <property type="component" value="Unassembled WGS sequence"/>
</dbReference>
<name>A0A132AGN5_SARSC</name>
<organism evidence="3 4">
    <name type="scientific">Sarcoptes scabiei</name>
    <name type="common">Itch mite</name>
    <name type="synonym">Acarus scabiei</name>
    <dbReference type="NCBI Taxonomy" id="52283"/>
    <lineage>
        <taxon>Eukaryota</taxon>
        <taxon>Metazoa</taxon>
        <taxon>Ecdysozoa</taxon>
        <taxon>Arthropoda</taxon>
        <taxon>Chelicerata</taxon>
        <taxon>Arachnida</taxon>
        <taxon>Acari</taxon>
        <taxon>Acariformes</taxon>
        <taxon>Sarcoptiformes</taxon>
        <taxon>Astigmata</taxon>
        <taxon>Psoroptidia</taxon>
        <taxon>Sarcoptoidea</taxon>
        <taxon>Sarcoptidae</taxon>
        <taxon>Sarcoptinae</taxon>
        <taxon>Sarcoptes</taxon>
    </lineage>
</organism>
<feature type="transmembrane region" description="Helical" evidence="2">
    <location>
        <begin position="15"/>
        <end position="33"/>
    </location>
</feature>
<keyword evidence="2" id="KW-0812">Transmembrane</keyword>
<feature type="region of interest" description="Disordered" evidence="1">
    <location>
        <begin position="44"/>
        <end position="73"/>
    </location>
</feature>
<dbReference type="AlphaFoldDB" id="A0A132AGN5"/>